<evidence type="ECO:0000256" key="2">
    <source>
        <dbReference type="ARBA" id="ARBA00022741"/>
    </source>
</evidence>
<sequence length="95" mass="10745">MRLLRILDIEPDRSFEFMRGKGCDKCFHSGYSGRTGVFEVMKLDERLREGIVKNVPVAALKEMAISQGMNTLKASGIKKIKRGETTVEETLRVIL</sequence>
<dbReference type="STRING" id="1499966.U14_00596"/>
<name>A0A0S6VX45_9BACT</name>
<dbReference type="Pfam" id="PF00437">
    <property type="entry name" value="T2SSE"/>
    <property type="match status" value="1"/>
</dbReference>
<dbReference type="SUPFAM" id="SSF52540">
    <property type="entry name" value="P-loop containing nucleoside triphosphate hydrolases"/>
    <property type="match status" value="1"/>
</dbReference>
<evidence type="ECO:0000313" key="6">
    <source>
        <dbReference type="Proteomes" id="UP000030700"/>
    </source>
</evidence>
<comment type="similarity">
    <text evidence="1">Belongs to the GSP E family.</text>
</comment>
<evidence type="ECO:0000259" key="4">
    <source>
        <dbReference type="Pfam" id="PF00437"/>
    </source>
</evidence>
<accession>A0A0S6VX45</accession>
<dbReference type="PANTHER" id="PTHR30258:SF3">
    <property type="entry name" value="SLL1921 PROTEIN"/>
    <property type="match status" value="1"/>
</dbReference>
<dbReference type="Gene3D" id="3.40.50.300">
    <property type="entry name" value="P-loop containing nucleotide triphosphate hydrolases"/>
    <property type="match status" value="1"/>
</dbReference>
<dbReference type="PANTHER" id="PTHR30258">
    <property type="entry name" value="TYPE II SECRETION SYSTEM PROTEIN GSPE-RELATED"/>
    <property type="match status" value="1"/>
</dbReference>
<dbReference type="AlphaFoldDB" id="A0A0S6VX45"/>
<keyword evidence="6" id="KW-1185">Reference proteome</keyword>
<protein>
    <submittedName>
        <fullName evidence="5">Type IV pilus assembly protein PilB</fullName>
    </submittedName>
</protein>
<keyword evidence="2" id="KW-0547">Nucleotide-binding</keyword>
<dbReference type="InterPro" id="IPR001482">
    <property type="entry name" value="T2SS/T4SS_dom"/>
</dbReference>
<dbReference type="GO" id="GO:0005886">
    <property type="term" value="C:plasma membrane"/>
    <property type="evidence" value="ECO:0007669"/>
    <property type="project" value="TreeGrafter"/>
</dbReference>
<reference evidence="5 6" key="1">
    <citation type="journal article" date="2015" name="PeerJ">
        <title>First genomic representation of candidate bacterial phylum KSB3 points to enhanced environmental sensing as a trigger of wastewater bulking.</title>
        <authorList>
            <person name="Sekiguchi Y."/>
            <person name="Ohashi A."/>
            <person name="Parks D.H."/>
            <person name="Yamauchi T."/>
            <person name="Tyson G.W."/>
            <person name="Hugenholtz P."/>
        </authorList>
    </citation>
    <scope>NUCLEOTIDE SEQUENCE [LARGE SCALE GENOMIC DNA]</scope>
</reference>
<evidence type="ECO:0000256" key="3">
    <source>
        <dbReference type="ARBA" id="ARBA00022840"/>
    </source>
</evidence>
<keyword evidence="3" id="KW-0067">ATP-binding</keyword>
<proteinExistence type="inferred from homology"/>
<feature type="domain" description="Bacterial type II secretion system protein E" evidence="4">
    <location>
        <begin position="14"/>
        <end position="92"/>
    </location>
</feature>
<dbReference type="InterPro" id="IPR027417">
    <property type="entry name" value="P-loop_NTPase"/>
</dbReference>
<dbReference type="GO" id="GO:0005524">
    <property type="term" value="F:ATP binding"/>
    <property type="evidence" value="ECO:0007669"/>
    <property type="project" value="UniProtKB-KW"/>
</dbReference>
<dbReference type="EMBL" id="DF820455">
    <property type="protein sequence ID" value="GAK49374.1"/>
    <property type="molecule type" value="Genomic_DNA"/>
</dbReference>
<dbReference type="GO" id="GO:0016887">
    <property type="term" value="F:ATP hydrolysis activity"/>
    <property type="evidence" value="ECO:0007669"/>
    <property type="project" value="TreeGrafter"/>
</dbReference>
<organism evidence="5 6">
    <name type="scientific">Candidatus Moduliflexus flocculans</name>
    <dbReference type="NCBI Taxonomy" id="1499966"/>
    <lineage>
        <taxon>Bacteria</taxon>
        <taxon>Candidatus Moduliflexota</taxon>
        <taxon>Candidatus Moduliflexia</taxon>
        <taxon>Candidatus Moduliflexales</taxon>
        <taxon>Candidatus Moduliflexaceae</taxon>
    </lineage>
</organism>
<dbReference type="HOGENOM" id="CLU_2367092_0_0_0"/>
<dbReference type="Proteomes" id="UP000030700">
    <property type="component" value="Unassembled WGS sequence"/>
</dbReference>
<gene>
    <name evidence="5" type="ORF">U14_00596</name>
</gene>
<evidence type="ECO:0000256" key="1">
    <source>
        <dbReference type="ARBA" id="ARBA00006611"/>
    </source>
</evidence>
<evidence type="ECO:0000313" key="5">
    <source>
        <dbReference type="EMBL" id="GAK49374.1"/>
    </source>
</evidence>